<gene>
    <name evidence="3" type="ORF">MSPICULIGERA_LOCUS794</name>
</gene>
<evidence type="ECO:0000313" key="4">
    <source>
        <dbReference type="Proteomes" id="UP001177023"/>
    </source>
</evidence>
<dbReference type="Gene3D" id="3.10.20.90">
    <property type="entry name" value="Phosphatidylinositol 3-kinase Catalytic Subunit, Chain A, domain 1"/>
    <property type="match status" value="1"/>
</dbReference>
<evidence type="ECO:0000256" key="1">
    <source>
        <dbReference type="SAM" id="MobiDB-lite"/>
    </source>
</evidence>
<dbReference type="Proteomes" id="UP001177023">
    <property type="component" value="Unassembled WGS sequence"/>
</dbReference>
<feature type="non-terminal residue" evidence="3">
    <location>
        <position position="155"/>
    </location>
</feature>
<protein>
    <recommendedName>
        <fullName evidence="2">Ubiquitin-like domain-containing protein</fullName>
    </recommendedName>
</protein>
<dbReference type="InterPro" id="IPR000626">
    <property type="entry name" value="Ubiquitin-like_dom"/>
</dbReference>
<dbReference type="InterPro" id="IPR029071">
    <property type="entry name" value="Ubiquitin-like_domsf"/>
</dbReference>
<comment type="caution">
    <text evidence="3">The sequence shown here is derived from an EMBL/GenBank/DDBJ whole genome shotgun (WGS) entry which is preliminary data.</text>
</comment>
<evidence type="ECO:0000259" key="2">
    <source>
        <dbReference type="PROSITE" id="PS50053"/>
    </source>
</evidence>
<reference evidence="3" key="1">
    <citation type="submission" date="2023-06" db="EMBL/GenBank/DDBJ databases">
        <authorList>
            <person name="Delattre M."/>
        </authorList>
    </citation>
    <scope>NUCLEOTIDE SEQUENCE</scope>
    <source>
        <strain evidence="3">AF72</strain>
    </source>
</reference>
<proteinExistence type="predicted"/>
<organism evidence="3 4">
    <name type="scientific">Mesorhabditis spiculigera</name>
    <dbReference type="NCBI Taxonomy" id="96644"/>
    <lineage>
        <taxon>Eukaryota</taxon>
        <taxon>Metazoa</taxon>
        <taxon>Ecdysozoa</taxon>
        <taxon>Nematoda</taxon>
        <taxon>Chromadorea</taxon>
        <taxon>Rhabditida</taxon>
        <taxon>Rhabditina</taxon>
        <taxon>Rhabditomorpha</taxon>
        <taxon>Rhabditoidea</taxon>
        <taxon>Rhabditidae</taxon>
        <taxon>Mesorhabditinae</taxon>
        <taxon>Mesorhabditis</taxon>
    </lineage>
</organism>
<name>A0AA36FNP6_9BILA</name>
<feature type="domain" description="Ubiquitin-like" evidence="2">
    <location>
        <begin position="39"/>
        <end position="114"/>
    </location>
</feature>
<dbReference type="EMBL" id="CATQJA010000189">
    <property type="protein sequence ID" value="CAJ0558053.1"/>
    <property type="molecule type" value="Genomic_DNA"/>
</dbReference>
<dbReference type="SUPFAM" id="SSF54236">
    <property type="entry name" value="Ubiquitin-like"/>
    <property type="match status" value="1"/>
</dbReference>
<feature type="compositionally biased region" description="Low complexity" evidence="1">
    <location>
        <begin position="17"/>
        <end position="28"/>
    </location>
</feature>
<accession>A0AA36FNP6</accession>
<evidence type="ECO:0000313" key="3">
    <source>
        <dbReference type="EMBL" id="CAJ0558053.1"/>
    </source>
</evidence>
<feature type="region of interest" description="Disordered" evidence="1">
    <location>
        <begin position="13"/>
        <end position="34"/>
    </location>
</feature>
<feature type="compositionally biased region" description="Basic and acidic residues" evidence="1">
    <location>
        <begin position="129"/>
        <end position="142"/>
    </location>
</feature>
<keyword evidence="4" id="KW-1185">Reference proteome</keyword>
<dbReference type="AlphaFoldDB" id="A0AA36FNP6"/>
<feature type="region of interest" description="Disordered" evidence="1">
    <location>
        <begin position="121"/>
        <end position="148"/>
    </location>
</feature>
<dbReference type="PROSITE" id="PS50053">
    <property type="entry name" value="UBIQUITIN_2"/>
    <property type="match status" value="1"/>
</dbReference>
<sequence length="155" mass="17027">MPRIFPWLHQNAGSVGASSASPTTTISAGQRPATDDRAVQMKFKSLGDRWLMRVLPTDTIGHVKECVRNLPGRPNAPMMLIYEGQALQNDAEMFGGCGYKEDTAVVVVFMKERDVPVQLHVSSANPSSTDHRPSRPASHDITEPFEPVSLRVLES</sequence>